<keyword evidence="10" id="KW-0028">Amino-acid biosynthesis</keyword>
<evidence type="ECO:0000256" key="14">
    <source>
        <dbReference type="ARBA" id="ARBA00023027"/>
    </source>
</evidence>
<proteinExistence type="inferred from homology"/>
<dbReference type="NCBIfam" id="TIGR01357">
    <property type="entry name" value="aroB"/>
    <property type="match status" value="1"/>
</dbReference>
<evidence type="ECO:0000256" key="6">
    <source>
        <dbReference type="ARBA" id="ARBA00005412"/>
    </source>
</evidence>
<evidence type="ECO:0000256" key="2">
    <source>
        <dbReference type="ARBA" id="ARBA00001911"/>
    </source>
</evidence>
<dbReference type="Gene3D" id="1.20.1090.10">
    <property type="entry name" value="Dehydroquinate synthase-like - alpha domain"/>
    <property type="match status" value="1"/>
</dbReference>
<dbReference type="FunFam" id="3.40.50.1970:FF:000001">
    <property type="entry name" value="3-dehydroquinate synthase"/>
    <property type="match status" value="1"/>
</dbReference>
<evidence type="ECO:0000256" key="12">
    <source>
        <dbReference type="ARBA" id="ARBA00022741"/>
    </source>
</evidence>
<dbReference type="GO" id="GO:0046872">
    <property type="term" value="F:metal ion binding"/>
    <property type="evidence" value="ECO:0007669"/>
    <property type="project" value="UniProtKB-KW"/>
</dbReference>
<dbReference type="GO" id="GO:0000166">
    <property type="term" value="F:nucleotide binding"/>
    <property type="evidence" value="ECO:0007669"/>
    <property type="project" value="UniProtKB-KW"/>
</dbReference>
<dbReference type="PANTHER" id="PTHR43622:SF7">
    <property type="entry name" value="3-DEHYDROQUINATE SYNTHASE, CHLOROPLASTIC"/>
    <property type="match status" value="1"/>
</dbReference>
<evidence type="ECO:0000256" key="7">
    <source>
        <dbReference type="ARBA" id="ARBA00013031"/>
    </source>
</evidence>
<feature type="domain" description="3-dehydroquinate synthase C-terminal" evidence="19">
    <location>
        <begin position="182"/>
        <end position="325"/>
    </location>
</feature>
<evidence type="ECO:0000256" key="17">
    <source>
        <dbReference type="ARBA" id="ARBA00023285"/>
    </source>
</evidence>
<dbReference type="GO" id="GO:0005737">
    <property type="term" value="C:cytoplasm"/>
    <property type="evidence" value="ECO:0007669"/>
    <property type="project" value="UniProtKB-SubCell"/>
</dbReference>
<dbReference type="GO" id="GO:0008652">
    <property type="term" value="P:amino acid biosynthetic process"/>
    <property type="evidence" value="ECO:0007669"/>
    <property type="project" value="UniProtKB-KW"/>
</dbReference>
<evidence type="ECO:0000256" key="8">
    <source>
        <dbReference type="ARBA" id="ARBA00017684"/>
    </source>
</evidence>
<evidence type="ECO:0000256" key="13">
    <source>
        <dbReference type="ARBA" id="ARBA00022833"/>
    </source>
</evidence>
<evidence type="ECO:0000256" key="16">
    <source>
        <dbReference type="ARBA" id="ARBA00023239"/>
    </source>
</evidence>
<comment type="cofactor">
    <cofactor evidence="3">
        <name>Co(2+)</name>
        <dbReference type="ChEBI" id="CHEBI:48828"/>
    </cofactor>
</comment>
<dbReference type="Gene3D" id="3.40.50.1970">
    <property type="match status" value="1"/>
</dbReference>
<dbReference type="InterPro" id="IPR050071">
    <property type="entry name" value="Dehydroquinate_synthase"/>
</dbReference>
<sequence length="360" mass="39326">MAELKVKLGSDSYDIHIGTNWISELANQFTQMKFSSNALIISDSNVAPLYSNKIAAVLNSVGFSTEHYSIDPGEQSKSATDAMDIYTKAIESKLDRKSPIVALGGGVVGDLAGFIAATYLRGVPFIQIPTTLLAQVDSSVGGKVAINHPLGKNLIGAFYQPELVFIDTLFLDTLPERELYTGLAEVLKYGVISDCDFFDYLRQNSNDILMKRPETIIKIIHRSCQIKADIVSTDERETGLRAILNFGHTIGHAIEAYTNFEKYNHGEAVAIGMHGAALISYHMGLCSAEVVEKICHCITKFHLPLKAAHCPADKILPLLVRDKKVINGKLNWVLIKDLGQVTIVNNVPDAIIAAALNEIT</sequence>
<keyword evidence="17" id="KW-0170">Cobalt</keyword>
<evidence type="ECO:0000256" key="3">
    <source>
        <dbReference type="ARBA" id="ARBA00001941"/>
    </source>
</evidence>
<evidence type="ECO:0000256" key="11">
    <source>
        <dbReference type="ARBA" id="ARBA00022723"/>
    </source>
</evidence>
<evidence type="ECO:0000259" key="18">
    <source>
        <dbReference type="Pfam" id="PF01761"/>
    </source>
</evidence>
<dbReference type="EC" id="4.2.3.4" evidence="7"/>
<dbReference type="CDD" id="cd08195">
    <property type="entry name" value="DHQS"/>
    <property type="match status" value="1"/>
</dbReference>
<keyword evidence="14" id="KW-0520">NAD</keyword>
<dbReference type="GO" id="GO:0009073">
    <property type="term" value="P:aromatic amino acid family biosynthetic process"/>
    <property type="evidence" value="ECO:0007669"/>
    <property type="project" value="UniProtKB-KW"/>
</dbReference>
<evidence type="ECO:0000256" key="10">
    <source>
        <dbReference type="ARBA" id="ARBA00022605"/>
    </source>
</evidence>
<dbReference type="InterPro" id="IPR030963">
    <property type="entry name" value="DHQ_synth_fam"/>
</dbReference>
<comment type="cofactor">
    <cofactor evidence="2">
        <name>NAD(+)</name>
        <dbReference type="ChEBI" id="CHEBI:57540"/>
    </cofactor>
</comment>
<keyword evidence="12" id="KW-0547">Nucleotide-binding</keyword>
<dbReference type="EMBL" id="VSSQ01000012">
    <property type="protein sequence ID" value="MPL60438.1"/>
    <property type="molecule type" value="Genomic_DNA"/>
</dbReference>
<dbReference type="InterPro" id="IPR016037">
    <property type="entry name" value="DHQ_synth_AroB"/>
</dbReference>
<reference evidence="20" key="1">
    <citation type="submission" date="2019-08" db="EMBL/GenBank/DDBJ databases">
        <authorList>
            <person name="Kucharzyk K."/>
            <person name="Murdoch R.W."/>
            <person name="Higgins S."/>
            <person name="Loffler F."/>
        </authorList>
    </citation>
    <scope>NUCLEOTIDE SEQUENCE</scope>
</reference>
<keyword evidence="9" id="KW-0963">Cytoplasm</keyword>
<gene>
    <name evidence="20" type="primary">aroB_3</name>
    <name evidence="20" type="ORF">SDC9_05999</name>
</gene>
<dbReference type="Pfam" id="PF01761">
    <property type="entry name" value="DHQ_synthase"/>
    <property type="match status" value="1"/>
</dbReference>
<keyword evidence="16 20" id="KW-0456">Lyase</keyword>
<dbReference type="Pfam" id="PF24621">
    <property type="entry name" value="DHQS_C"/>
    <property type="match status" value="1"/>
</dbReference>
<dbReference type="PANTHER" id="PTHR43622">
    <property type="entry name" value="3-DEHYDROQUINATE SYNTHASE"/>
    <property type="match status" value="1"/>
</dbReference>
<dbReference type="GO" id="GO:0003856">
    <property type="term" value="F:3-dehydroquinate synthase activity"/>
    <property type="evidence" value="ECO:0007669"/>
    <property type="project" value="UniProtKB-EC"/>
</dbReference>
<keyword evidence="13" id="KW-0862">Zinc</keyword>
<evidence type="ECO:0000256" key="1">
    <source>
        <dbReference type="ARBA" id="ARBA00001393"/>
    </source>
</evidence>
<organism evidence="20">
    <name type="scientific">bioreactor metagenome</name>
    <dbReference type="NCBI Taxonomy" id="1076179"/>
    <lineage>
        <taxon>unclassified sequences</taxon>
        <taxon>metagenomes</taxon>
        <taxon>ecological metagenomes</taxon>
    </lineage>
</organism>
<dbReference type="HAMAP" id="MF_00110">
    <property type="entry name" value="DHQ_synthase"/>
    <property type="match status" value="1"/>
</dbReference>
<accession>A0A644T0H4</accession>
<feature type="domain" description="3-dehydroquinate synthase N-terminal" evidence="18">
    <location>
        <begin position="69"/>
        <end position="179"/>
    </location>
</feature>
<comment type="subcellular location">
    <subcellularLocation>
        <location evidence="4">Cytoplasm</location>
    </subcellularLocation>
</comment>
<evidence type="ECO:0000313" key="20">
    <source>
        <dbReference type="EMBL" id="MPL60438.1"/>
    </source>
</evidence>
<dbReference type="InterPro" id="IPR030960">
    <property type="entry name" value="DHQS/DOIS_N"/>
</dbReference>
<evidence type="ECO:0000259" key="19">
    <source>
        <dbReference type="Pfam" id="PF24621"/>
    </source>
</evidence>
<comment type="caution">
    <text evidence="20">The sequence shown here is derived from an EMBL/GenBank/DDBJ whole genome shotgun (WGS) entry which is preliminary data.</text>
</comment>
<evidence type="ECO:0000256" key="4">
    <source>
        <dbReference type="ARBA" id="ARBA00004496"/>
    </source>
</evidence>
<dbReference type="SUPFAM" id="SSF56796">
    <property type="entry name" value="Dehydroquinate synthase-like"/>
    <property type="match status" value="1"/>
</dbReference>
<dbReference type="InterPro" id="IPR056179">
    <property type="entry name" value="DHQS_C"/>
</dbReference>
<evidence type="ECO:0000256" key="9">
    <source>
        <dbReference type="ARBA" id="ARBA00022490"/>
    </source>
</evidence>
<comment type="pathway">
    <text evidence="5">Metabolic intermediate biosynthesis; chorismate biosynthesis; chorismate from D-erythrose 4-phosphate and phosphoenolpyruvate: step 2/7.</text>
</comment>
<comment type="catalytic activity">
    <reaction evidence="1">
        <text>7-phospho-2-dehydro-3-deoxy-D-arabino-heptonate = 3-dehydroquinate + phosphate</text>
        <dbReference type="Rhea" id="RHEA:21968"/>
        <dbReference type="ChEBI" id="CHEBI:32364"/>
        <dbReference type="ChEBI" id="CHEBI:43474"/>
        <dbReference type="ChEBI" id="CHEBI:58394"/>
        <dbReference type="EC" id="4.2.3.4"/>
    </reaction>
</comment>
<protein>
    <recommendedName>
        <fullName evidence="8">3-dehydroquinate synthase</fullName>
        <ecNumber evidence="7">4.2.3.4</ecNumber>
    </recommendedName>
</protein>
<dbReference type="PIRSF" id="PIRSF001455">
    <property type="entry name" value="DHQ_synth"/>
    <property type="match status" value="1"/>
</dbReference>
<dbReference type="AlphaFoldDB" id="A0A644T0H4"/>
<name>A0A644T0H4_9ZZZZ</name>
<keyword evidence="11" id="KW-0479">Metal-binding</keyword>
<comment type="similarity">
    <text evidence="6">Belongs to the sugar phosphate cyclases superfamily. Dehydroquinate synthase family.</text>
</comment>
<keyword evidence="15" id="KW-0057">Aromatic amino acid biosynthesis</keyword>
<evidence type="ECO:0000256" key="5">
    <source>
        <dbReference type="ARBA" id="ARBA00004661"/>
    </source>
</evidence>
<evidence type="ECO:0000256" key="15">
    <source>
        <dbReference type="ARBA" id="ARBA00023141"/>
    </source>
</evidence>